<feature type="compositionally biased region" description="Low complexity" evidence="1">
    <location>
        <begin position="316"/>
        <end position="327"/>
    </location>
</feature>
<protein>
    <submittedName>
        <fullName evidence="2">Uncharacterized protein</fullName>
    </submittedName>
</protein>
<organism evidence="2 3">
    <name type="scientific">Chlorella ohadii</name>
    <dbReference type="NCBI Taxonomy" id="2649997"/>
    <lineage>
        <taxon>Eukaryota</taxon>
        <taxon>Viridiplantae</taxon>
        <taxon>Chlorophyta</taxon>
        <taxon>core chlorophytes</taxon>
        <taxon>Trebouxiophyceae</taxon>
        <taxon>Chlorellales</taxon>
        <taxon>Chlorellaceae</taxon>
        <taxon>Chlorella clade</taxon>
        <taxon>Chlorella</taxon>
    </lineage>
</organism>
<dbReference type="InterPro" id="IPR036520">
    <property type="entry name" value="UPF0759_sf"/>
</dbReference>
<evidence type="ECO:0000256" key="1">
    <source>
        <dbReference type="SAM" id="MobiDB-lite"/>
    </source>
</evidence>
<sequence length="383" mass="41755">MLDSIGGGSSRSSSSAVKLVHGTCGWSDASLVRCGRFYPSSMRARASSEEKLRHYSRRFGCVEVDTSTFAIPRPEVTAKWAKATVDGFLFHVKTFGLFPSRSAQVSSLPAEARSLLPPALQAQPQAYVRLGSTCPPAVEEACWRAFHASCEPLYRASRLGCILFQFHLSFQPSQANLQYILHCRQRLDARFRMAAELRCRAWFTDPAWRVRLREALAAHGISLVSADELAHETEQKDREQTGLPPGAVRQVLPICLEVTTPDLHYVRVHRRHGTTDRNLDAAVPLQLRLDWREQCKDAAPPPGSIQRFFKRRAEGDSPAAAAGDSDALGTESAAGSSAHATPAEADKAAAVQKRQRQGGGETAGGSAGRKSGILRFLQPAAPT</sequence>
<feature type="compositionally biased region" description="Gly residues" evidence="1">
    <location>
        <begin position="357"/>
        <end position="367"/>
    </location>
</feature>
<evidence type="ECO:0000313" key="2">
    <source>
        <dbReference type="EMBL" id="KAI7842475.1"/>
    </source>
</evidence>
<dbReference type="SUPFAM" id="SSF117396">
    <property type="entry name" value="TM1631-like"/>
    <property type="match status" value="1"/>
</dbReference>
<dbReference type="InterPro" id="IPR002763">
    <property type="entry name" value="DUF72"/>
</dbReference>
<dbReference type="PANTHER" id="PTHR30348">
    <property type="entry name" value="UNCHARACTERIZED PROTEIN YECE"/>
    <property type="match status" value="1"/>
</dbReference>
<dbReference type="Gene3D" id="3.20.20.410">
    <property type="entry name" value="Protein of unknown function UPF0759"/>
    <property type="match status" value="1"/>
</dbReference>
<gene>
    <name evidence="2" type="ORF">COHA_003829</name>
</gene>
<proteinExistence type="predicted"/>
<keyword evidence="3" id="KW-1185">Reference proteome</keyword>
<name>A0AAD5DUR4_9CHLO</name>
<evidence type="ECO:0000313" key="3">
    <source>
        <dbReference type="Proteomes" id="UP001205105"/>
    </source>
</evidence>
<accession>A0AAD5DUR4</accession>
<reference evidence="2" key="1">
    <citation type="submission" date="2020-11" db="EMBL/GenBank/DDBJ databases">
        <title>Chlorella ohadii genome sequencing and assembly.</title>
        <authorList>
            <person name="Murik O."/>
            <person name="Treves H."/>
            <person name="Kedem I."/>
            <person name="Shotland Y."/>
            <person name="Kaplan A."/>
        </authorList>
    </citation>
    <scope>NUCLEOTIDE SEQUENCE</scope>
    <source>
        <strain evidence="2">1</strain>
    </source>
</reference>
<dbReference type="EMBL" id="JADXDR010000052">
    <property type="protein sequence ID" value="KAI7842475.1"/>
    <property type="molecule type" value="Genomic_DNA"/>
</dbReference>
<feature type="region of interest" description="Disordered" evidence="1">
    <location>
        <begin position="312"/>
        <end position="383"/>
    </location>
</feature>
<dbReference type="PANTHER" id="PTHR30348:SF4">
    <property type="entry name" value="DUF72 DOMAIN-CONTAINING PROTEIN"/>
    <property type="match status" value="1"/>
</dbReference>
<dbReference type="AlphaFoldDB" id="A0AAD5DUR4"/>
<dbReference type="Proteomes" id="UP001205105">
    <property type="component" value="Unassembled WGS sequence"/>
</dbReference>
<comment type="caution">
    <text evidence="2">The sequence shown here is derived from an EMBL/GenBank/DDBJ whole genome shotgun (WGS) entry which is preliminary data.</text>
</comment>
<dbReference type="Pfam" id="PF01904">
    <property type="entry name" value="DUF72"/>
    <property type="match status" value="1"/>
</dbReference>